<dbReference type="InterPro" id="IPR013783">
    <property type="entry name" value="Ig-like_fold"/>
</dbReference>
<feature type="domain" description="Fibronectin type-III" evidence="1">
    <location>
        <begin position="134"/>
        <end position="223"/>
    </location>
</feature>
<dbReference type="SUPFAM" id="SSF49265">
    <property type="entry name" value="Fibronectin type III"/>
    <property type="match status" value="1"/>
</dbReference>
<organism evidence="2 3">
    <name type="scientific">Sulfurovum zhangzhouensis</name>
    <dbReference type="NCBI Taxonomy" id="3019067"/>
    <lineage>
        <taxon>Bacteria</taxon>
        <taxon>Pseudomonadati</taxon>
        <taxon>Campylobacterota</taxon>
        <taxon>Epsilonproteobacteria</taxon>
        <taxon>Campylobacterales</taxon>
        <taxon>Sulfurovaceae</taxon>
        <taxon>Sulfurovum</taxon>
    </lineage>
</organism>
<accession>A0ABT7QW64</accession>
<dbReference type="InterPro" id="IPR003961">
    <property type="entry name" value="FN3_dom"/>
</dbReference>
<protein>
    <recommendedName>
        <fullName evidence="1">Fibronectin type-III domain-containing protein</fullName>
    </recommendedName>
</protein>
<dbReference type="Gene3D" id="2.60.40.10">
    <property type="entry name" value="Immunoglobulins"/>
    <property type="match status" value="2"/>
</dbReference>
<dbReference type="CDD" id="cd00063">
    <property type="entry name" value="FN3"/>
    <property type="match status" value="1"/>
</dbReference>
<dbReference type="EMBL" id="JAQIBD010000001">
    <property type="protein sequence ID" value="MDM5271073.1"/>
    <property type="molecule type" value="Genomic_DNA"/>
</dbReference>
<sequence>MKVKLMRRSILALLATALIVFNGCGGVVQSMTVYESDPSLAKLQNLKTLPQRNSIGFEWEKITDSKVRGINVYRSVDGEEMHIATISNAYATHFVDTQVKPGQSYSYTFKTLRFGKEAESGTQIKVRALSPLASVTFLQAYKVGEGTVKLLWRPHDNESINAYIIERSVNGGEWRYLAQVNGRIMVEYIDTFVRPGREYHYRIIAKSYDDTTSRPSQPTQIRL</sequence>
<reference evidence="2" key="1">
    <citation type="submission" date="2023-01" db="EMBL/GenBank/DDBJ databases">
        <title>Sulfurovum sp. zt1-1 genome assembly.</title>
        <authorList>
            <person name="Wang J."/>
        </authorList>
    </citation>
    <scope>NUCLEOTIDE SEQUENCE</scope>
    <source>
        <strain evidence="2">Zt1-1</strain>
    </source>
</reference>
<keyword evidence="3" id="KW-1185">Reference proteome</keyword>
<evidence type="ECO:0000313" key="3">
    <source>
        <dbReference type="Proteomes" id="UP001169069"/>
    </source>
</evidence>
<dbReference type="Proteomes" id="UP001169069">
    <property type="component" value="Unassembled WGS sequence"/>
</dbReference>
<dbReference type="InterPro" id="IPR036116">
    <property type="entry name" value="FN3_sf"/>
</dbReference>
<gene>
    <name evidence="2" type="ORF">PGH07_02650</name>
</gene>
<evidence type="ECO:0000259" key="1">
    <source>
        <dbReference type="PROSITE" id="PS50853"/>
    </source>
</evidence>
<evidence type="ECO:0000313" key="2">
    <source>
        <dbReference type="EMBL" id="MDM5271073.1"/>
    </source>
</evidence>
<comment type="caution">
    <text evidence="2">The sequence shown here is derived from an EMBL/GenBank/DDBJ whole genome shotgun (WGS) entry which is preliminary data.</text>
</comment>
<name>A0ABT7QW64_9BACT</name>
<proteinExistence type="predicted"/>
<dbReference type="PROSITE" id="PS50853">
    <property type="entry name" value="FN3"/>
    <property type="match status" value="1"/>
</dbReference>